<accession>A0A7T4QZ39</accession>
<dbReference type="PROSITE" id="PS51257">
    <property type="entry name" value="PROKAR_LIPOPROTEIN"/>
    <property type="match status" value="1"/>
</dbReference>
<evidence type="ECO:0000313" key="3">
    <source>
        <dbReference type="Proteomes" id="UP000596063"/>
    </source>
</evidence>
<dbReference type="Proteomes" id="UP000596063">
    <property type="component" value="Chromosome"/>
</dbReference>
<dbReference type="Pfam" id="PF01841">
    <property type="entry name" value="Transglut_core"/>
    <property type="match status" value="1"/>
</dbReference>
<dbReference type="InterPro" id="IPR038765">
    <property type="entry name" value="Papain-like_cys_pep_sf"/>
</dbReference>
<evidence type="ECO:0000313" key="2">
    <source>
        <dbReference type="EMBL" id="QQD17371.1"/>
    </source>
</evidence>
<gene>
    <name evidence="2" type="ORF">I6N98_13485</name>
</gene>
<sequence length="475" mass="53076">MRHLVFCLLLVITACHSPSPEQLSNEGSWQAVSLDGDNIGYRHVHSWRKGGERLTRETMVVTFQQPGSVPRETTTTLTFRESPQGVPLSVVKTLSSNSANHRLSAVRTGNQWRVTADNSERPLQTLAVPEPLLLREGLKQALSKQDGDERALSYYSWSFAQLDFVHFQLEATLQPEGPADRRWRIRRWRTDSPEDVTVSYTTEDFHITEEYAPTSAGELALIECDRDCALSAFSPITHVYRHVIRSPYRIHDGALRGTIRYQLRNTGQLAPPTTDEQRVVAVEDGFEVTVCEDCGDEAPASDGALREALASNYWLDAKHPDIVATIASLAPEHDASPELTMSRLTRFVTQHMDEEADYRGYATAVEALHNKTGDCTEHALLLATLGRAAGIPTRVALGLAYNNERFLGRRFVFVPHAWVQAWVGDRWQSFDSGLGDFNAGYITLGLSQGEQATILDINRQLHRLDITSAVQVKAR</sequence>
<dbReference type="KEGG" id="snan:I6N98_13485"/>
<feature type="domain" description="Transglutaminase-like" evidence="1">
    <location>
        <begin position="367"/>
        <end position="434"/>
    </location>
</feature>
<dbReference type="SMART" id="SM00460">
    <property type="entry name" value="TGc"/>
    <property type="match status" value="1"/>
</dbReference>
<protein>
    <submittedName>
        <fullName evidence="2">Transglutaminase domain-containing protein</fullName>
    </submittedName>
</protein>
<dbReference type="Gene3D" id="3.10.620.30">
    <property type="match status" value="1"/>
</dbReference>
<dbReference type="SUPFAM" id="SSF54001">
    <property type="entry name" value="Cysteine proteinases"/>
    <property type="match status" value="1"/>
</dbReference>
<name>A0A7T4QZ39_9GAMM</name>
<dbReference type="PANTHER" id="PTHR33490:SF3">
    <property type="entry name" value="CONSERVED INTEGRAL MEMBRANE PROTEIN"/>
    <property type="match status" value="1"/>
</dbReference>
<keyword evidence="3" id="KW-1185">Reference proteome</keyword>
<dbReference type="AlphaFoldDB" id="A0A7T4QZ39"/>
<reference evidence="2 3" key="1">
    <citation type="submission" date="2020-12" db="EMBL/GenBank/DDBJ databases">
        <authorList>
            <person name="Shan Y."/>
        </authorList>
    </citation>
    <scope>NUCLEOTIDE SEQUENCE [LARGE SCALE GENOMIC DNA]</scope>
    <source>
        <strain evidence="3">csc3.9</strain>
    </source>
</reference>
<dbReference type="RefSeq" id="WP_198568872.1">
    <property type="nucleotide sequence ID" value="NZ_CP066167.1"/>
</dbReference>
<proteinExistence type="predicted"/>
<dbReference type="PANTHER" id="PTHR33490">
    <property type="entry name" value="BLR5614 PROTEIN-RELATED"/>
    <property type="match status" value="1"/>
</dbReference>
<evidence type="ECO:0000259" key="1">
    <source>
        <dbReference type="SMART" id="SM00460"/>
    </source>
</evidence>
<dbReference type="InterPro" id="IPR002931">
    <property type="entry name" value="Transglutaminase-like"/>
</dbReference>
<dbReference type="EMBL" id="CP066167">
    <property type="protein sequence ID" value="QQD17371.1"/>
    <property type="molecule type" value="Genomic_DNA"/>
</dbReference>
<organism evidence="2 3">
    <name type="scientific">Spongiibacter nanhainus</name>
    <dbReference type="NCBI Taxonomy" id="2794344"/>
    <lineage>
        <taxon>Bacteria</taxon>
        <taxon>Pseudomonadati</taxon>
        <taxon>Pseudomonadota</taxon>
        <taxon>Gammaproteobacteria</taxon>
        <taxon>Cellvibrionales</taxon>
        <taxon>Spongiibacteraceae</taxon>
        <taxon>Spongiibacter</taxon>
    </lineage>
</organism>